<dbReference type="Gene3D" id="2.120.10.30">
    <property type="entry name" value="TolB, C-terminal domain"/>
    <property type="match status" value="1"/>
</dbReference>
<gene>
    <name evidence="3" type="ORF">Q9312_06115</name>
</gene>
<dbReference type="InterPro" id="IPR011041">
    <property type="entry name" value="Quinoprot_gluc/sorb_DH_b-prop"/>
</dbReference>
<proteinExistence type="predicted"/>
<keyword evidence="1" id="KW-0732">Signal</keyword>
<feature type="chain" id="PRO_5041225689" evidence="1">
    <location>
        <begin position="20"/>
        <end position="388"/>
    </location>
</feature>
<evidence type="ECO:0000313" key="3">
    <source>
        <dbReference type="EMBL" id="WMS88487.1"/>
    </source>
</evidence>
<dbReference type="SUPFAM" id="SSF50952">
    <property type="entry name" value="Soluble quinoprotein glucose dehydrogenase"/>
    <property type="match status" value="1"/>
</dbReference>
<dbReference type="InterPro" id="IPR011042">
    <property type="entry name" value="6-blade_b-propeller_TolB-like"/>
</dbReference>
<keyword evidence="3" id="KW-0560">Oxidoreductase</keyword>
<dbReference type="Proteomes" id="UP001239782">
    <property type="component" value="Chromosome"/>
</dbReference>
<evidence type="ECO:0000259" key="2">
    <source>
        <dbReference type="Pfam" id="PF07995"/>
    </source>
</evidence>
<dbReference type="PANTHER" id="PTHR19328">
    <property type="entry name" value="HEDGEHOG-INTERACTING PROTEIN"/>
    <property type="match status" value="1"/>
</dbReference>
<feature type="signal peptide" evidence="1">
    <location>
        <begin position="1"/>
        <end position="19"/>
    </location>
</feature>
<evidence type="ECO:0000313" key="4">
    <source>
        <dbReference type="Proteomes" id="UP001239782"/>
    </source>
</evidence>
<dbReference type="KEGG" id="plei:Q9312_06115"/>
<dbReference type="EMBL" id="CP133548">
    <property type="protein sequence ID" value="WMS88487.1"/>
    <property type="molecule type" value="Genomic_DNA"/>
</dbReference>
<evidence type="ECO:0000256" key="1">
    <source>
        <dbReference type="SAM" id="SignalP"/>
    </source>
</evidence>
<feature type="domain" description="Glucose/Sorbosone dehydrogenase" evidence="2">
    <location>
        <begin position="47"/>
        <end position="371"/>
    </location>
</feature>
<keyword evidence="4" id="KW-1185">Reference proteome</keyword>
<protein>
    <submittedName>
        <fullName evidence="3">PQQ-dependent sugar dehydrogenase</fullName>
        <ecNumber evidence="3">1.1.5.-</ecNumber>
    </submittedName>
</protein>
<dbReference type="InterPro" id="IPR012938">
    <property type="entry name" value="Glc/Sorbosone_DH"/>
</dbReference>
<reference evidence="3 4" key="1">
    <citation type="submission" date="2023-08" db="EMBL/GenBank/DDBJ databases">
        <title>Pleionea litopenaei sp. nov., isolated from stomach of juvenile Litopenaeus vannamei.</title>
        <authorList>
            <person name="Rho A.M."/>
            <person name="Hwang C.Y."/>
        </authorList>
    </citation>
    <scope>NUCLEOTIDE SEQUENCE [LARGE SCALE GENOMIC DNA]</scope>
    <source>
        <strain evidence="3 4">HL-JVS1</strain>
    </source>
</reference>
<accession>A0AA51RVR0</accession>
<dbReference type="EC" id="1.1.5.-" evidence="3"/>
<dbReference type="AlphaFoldDB" id="A0AA51RVR0"/>
<dbReference type="GO" id="GO:0016491">
    <property type="term" value="F:oxidoreductase activity"/>
    <property type="evidence" value="ECO:0007669"/>
    <property type="project" value="UniProtKB-KW"/>
</dbReference>
<organism evidence="3 4">
    <name type="scientific">Pleionea litopenaei</name>
    <dbReference type="NCBI Taxonomy" id="3070815"/>
    <lineage>
        <taxon>Bacteria</taxon>
        <taxon>Pseudomonadati</taxon>
        <taxon>Pseudomonadota</taxon>
        <taxon>Gammaproteobacteria</taxon>
        <taxon>Oceanospirillales</taxon>
        <taxon>Pleioneaceae</taxon>
        <taxon>Pleionea</taxon>
    </lineage>
</organism>
<dbReference type="RefSeq" id="WP_309203701.1">
    <property type="nucleotide sequence ID" value="NZ_CP133548.1"/>
</dbReference>
<dbReference type="Pfam" id="PF07995">
    <property type="entry name" value="GSDH"/>
    <property type="match status" value="1"/>
</dbReference>
<sequence>MLSRFKLLICAVMSVSALAQEPVTWTQSLQLDKVMIDVTVEEVSRQLNFPWAVTGLPDDRLLITEKPGRLRIWQNGNLSAPLEGLPDVYYASQGGLLDVIIDPEFSQNDWIYFSYAYQSDGGNTTRLMKAKMQPDGLKQQTVLFEVQPYKDTPVHYGGRLAMLPDNTLVMTTGDGFDYREQAQKPNSLLGKTVRLTLEGNIPNNNPFVGQADHRAEIYTLGHRNPQGLAYDSQRQVLWLHEHGPRGGDELNALERGKNYGWPIATYGKDYSGANITPFQEYPGTENAVRVWTPSIAPSGLAIFRSDSVPALDGALLIGTLVDRDIKVLLPDQTPQVERSLLAPLNYRIRDVWVQGQVIWAVTDEEQGRLLKITLEQRPIQGDNRSHIF</sequence>
<dbReference type="PANTHER" id="PTHR19328:SF75">
    <property type="entry name" value="ALDOSE SUGAR DEHYDROGENASE YLII"/>
    <property type="match status" value="1"/>
</dbReference>
<name>A0AA51RVR0_9GAMM</name>